<name>A0A3P3WC57_9FLAO</name>
<dbReference type="InterPro" id="IPR028344">
    <property type="entry name" value="ParE1/4"/>
</dbReference>
<reference evidence="4 5" key="1">
    <citation type="submission" date="2018-11" db="EMBL/GenBank/DDBJ databases">
        <title>Flavobacterium sp. nov., YIM 102701-2 draft genome.</title>
        <authorList>
            <person name="Li G."/>
            <person name="Jiang Y."/>
        </authorList>
    </citation>
    <scope>NUCLEOTIDE SEQUENCE [LARGE SCALE GENOMIC DNA]</scope>
    <source>
        <strain evidence="4 5">YIM 102701-2</strain>
    </source>
</reference>
<evidence type="ECO:0000256" key="2">
    <source>
        <dbReference type="ARBA" id="ARBA00022649"/>
    </source>
</evidence>
<dbReference type="Pfam" id="PF05016">
    <property type="entry name" value="ParE_toxin"/>
    <property type="match status" value="1"/>
</dbReference>
<dbReference type="PANTHER" id="PTHR33755:SF9">
    <property type="entry name" value="TOXIN PARE1"/>
    <property type="match status" value="1"/>
</dbReference>
<evidence type="ECO:0000313" key="5">
    <source>
        <dbReference type="Proteomes" id="UP000275719"/>
    </source>
</evidence>
<dbReference type="InterPro" id="IPR051803">
    <property type="entry name" value="TA_system_RelE-like_toxin"/>
</dbReference>
<protein>
    <recommendedName>
        <fullName evidence="3">Toxin</fullName>
    </recommendedName>
</protein>
<comment type="caution">
    <text evidence="4">The sequence shown here is derived from an EMBL/GenBank/DDBJ whole genome shotgun (WGS) entry which is preliminary data.</text>
</comment>
<keyword evidence="5" id="KW-1185">Reference proteome</keyword>
<comment type="similarity">
    <text evidence="1 3">Belongs to the RelE toxin family.</text>
</comment>
<accession>A0A3P3WC57</accession>
<keyword evidence="2" id="KW-1277">Toxin-antitoxin system</keyword>
<dbReference type="PANTHER" id="PTHR33755">
    <property type="entry name" value="TOXIN PARE1-RELATED"/>
    <property type="match status" value="1"/>
</dbReference>
<evidence type="ECO:0000256" key="3">
    <source>
        <dbReference type="PIRNR" id="PIRNR029218"/>
    </source>
</evidence>
<evidence type="ECO:0000313" key="4">
    <source>
        <dbReference type="EMBL" id="RRJ91616.1"/>
    </source>
</evidence>
<dbReference type="InterPro" id="IPR035093">
    <property type="entry name" value="RelE/ParE_toxin_dom_sf"/>
</dbReference>
<dbReference type="InterPro" id="IPR007712">
    <property type="entry name" value="RelE/ParE_toxin"/>
</dbReference>
<organism evidence="4 5">
    <name type="scientific">Paenimyroides tangerinum</name>
    <dbReference type="NCBI Taxonomy" id="2488728"/>
    <lineage>
        <taxon>Bacteria</taxon>
        <taxon>Pseudomonadati</taxon>
        <taxon>Bacteroidota</taxon>
        <taxon>Flavobacteriia</taxon>
        <taxon>Flavobacteriales</taxon>
        <taxon>Flavobacteriaceae</taxon>
        <taxon>Paenimyroides</taxon>
    </lineage>
</organism>
<proteinExistence type="inferred from homology"/>
<dbReference type="RefSeq" id="WP_125018192.1">
    <property type="nucleotide sequence ID" value="NZ_RQVQ01000009.1"/>
</dbReference>
<dbReference type="AlphaFoldDB" id="A0A3P3WC57"/>
<dbReference type="Proteomes" id="UP000275719">
    <property type="component" value="Unassembled WGS sequence"/>
</dbReference>
<dbReference type="OrthoDB" id="7173315at2"/>
<dbReference type="EMBL" id="RQVQ01000009">
    <property type="protein sequence ID" value="RRJ91616.1"/>
    <property type="molecule type" value="Genomic_DNA"/>
</dbReference>
<dbReference type="PIRSF" id="PIRSF029218">
    <property type="entry name" value="ParE"/>
    <property type="match status" value="1"/>
</dbReference>
<evidence type="ECO:0000256" key="1">
    <source>
        <dbReference type="ARBA" id="ARBA00006226"/>
    </source>
</evidence>
<sequence>MGKFYLSKKAVEDLTEIYEYTFENWSEKQADKYYTKLISIFNLLAKNPEIGRIYHEINSFILGFPLNNHIVFYRNLNPNQIEILRILGAETDIKNRFK</sequence>
<dbReference type="Gene3D" id="3.30.2310.20">
    <property type="entry name" value="RelE-like"/>
    <property type="match status" value="1"/>
</dbReference>
<gene>
    <name evidence="4" type="ORF">EG240_05295</name>
</gene>